<keyword evidence="3" id="KW-1003">Cell membrane</keyword>
<evidence type="ECO:0000256" key="6">
    <source>
        <dbReference type="ARBA" id="ARBA00022974"/>
    </source>
</evidence>
<evidence type="ECO:0000313" key="13">
    <source>
        <dbReference type="EMBL" id="RWS10040.1"/>
    </source>
</evidence>
<comment type="caution">
    <text evidence="13">The sequence shown here is derived from an EMBL/GenBank/DDBJ whole genome shotgun (WGS) entry which is preliminary data.</text>
</comment>
<dbReference type="PANTHER" id="PTHR10822">
    <property type="entry name" value="GLYPICAN"/>
    <property type="match status" value="1"/>
</dbReference>
<dbReference type="GO" id="GO:0098552">
    <property type="term" value="C:side of membrane"/>
    <property type="evidence" value="ECO:0007669"/>
    <property type="project" value="UniProtKB-KW"/>
</dbReference>
<dbReference type="GO" id="GO:0009986">
    <property type="term" value="C:cell surface"/>
    <property type="evidence" value="ECO:0007669"/>
    <property type="project" value="TreeGrafter"/>
</dbReference>
<evidence type="ECO:0000256" key="11">
    <source>
        <dbReference type="RuleBase" id="RU003518"/>
    </source>
</evidence>
<dbReference type="EMBL" id="NCKU01002247">
    <property type="protein sequence ID" value="RWS10040.1"/>
    <property type="molecule type" value="Genomic_DNA"/>
</dbReference>
<dbReference type="GO" id="GO:0005576">
    <property type="term" value="C:extracellular region"/>
    <property type="evidence" value="ECO:0007669"/>
    <property type="project" value="TreeGrafter"/>
</dbReference>
<keyword evidence="10 12" id="KW-0449">Lipoprotein</keyword>
<dbReference type="GO" id="GO:0016477">
    <property type="term" value="P:cell migration"/>
    <property type="evidence" value="ECO:0007669"/>
    <property type="project" value="TreeGrafter"/>
</dbReference>
<keyword evidence="9 12" id="KW-0357">Heparan sulfate</keyword>
<dbReference type="GO" id="GO:0005886">
    <property type="term" value="C:plasma membrane"/>
    <property type="evidence" value="ECO:0007669"/>
    <property type="project" value="UniProtKB-SubCell"/>
</dbReference>
<gene>
    <name evidence="13" type="ORF">B4U79_10176</name>
</gene>
<comment type="subcellular location">
    <subcellularLocation>
        <location evidence="1 12">Cell membrane</location>
        <topology evidence="1 12">Lipid-anchor</topology>
        <topology evidence="1 12">GPI-anchor</topology>
    </subcellularLocation>
</comment>
<comment type="function">
    <text evidence="12">Cell surface proteoglycan.</text>
</comment>
<dbReference type="Proteomes" id="UP000285301">
    <property type="component" value="Unassembled WGS sequence"/>
</dbReference>
<dbReference type="GO" id="GO:0009966">
    <property type="term" value="P:regulation of signal transduction"/>
    <property type="evidence" value="ECO:0007669"/>
    <property type="project" value="InterPro"/>
</dbReference>
<keyword evidence="4 12" id="KW-0336">GPI-anchor</keyword>
<evidence type="ECO:0000256" key="3">
    <source>
        <dbReference type="ARBA" id="ARBA00022475"/>
    </source>
</evidence>
<dbReference type="GO" id="GO:1905475">
    <property type="term" value="P:regulation of protein localization to membrane"/>
    <property type="evidence" value="ECO:0007669"/>
    <property type="project" value="TreeGrafter"/>
</dbReference>
<dbReference type="AlphaFoldDB" id="A0A443R453"/>
<sequence>MEALKPFGDVPKKLTIEVKRSFVATRTFVRALFEGRDIVKKLMEILPTNDCGDEFMRMTYCAHCKGLTNLKPCLGYCLNVFKSCLFKQSQVNKEWSNYVDALLLLITRLETSFNIESVVDPIDIKISEAIMNFQENGVAVSQKLFDSCGKPRIGKRSATNSKASLNKYDFNYATFESRPVAALGTKFDRLLQDVKRKIKRTKDFWLKLPESMCSHSHLVGANIKHGSLNCWNGTDISQSDSLKSGHKSESRLGKHATNVVINQQLLSLRIISSKLNYAYNGLEVDNFDE</sequence>
<reference evidence="13 14" key="1">
    <citation type="journal article" date="2018" name="Gigascience">
        <title>Genomes of trombidid mites reveal novel predicted allergens and laterally-transferred genes associated with secondary metabolism.</title>
        <authorList>
            <person name="Dong X."/>
            <person name="Chaisiri K."/>
            <person name="Xia D."/>
            <person name="Armstrong S.D."/>
            <person name="Fang Y."/>
            <person name="Donnelly M.J."/>
            <person name="Kadowaki T."/>
            <person name="McGarry J.W."/>
            <person name="Darby A.C."/>
            <person name="Makepeace B.L."/>
        </authorList>
    </citation>
    <scope>NUCLEOTIDE SEQUENCE [LARGE SCALE GENOMIC DNA]</scope>
    <source>
        <strain evidence="13">UoL-WK</strain>
    </source>
</reference>
<dbReference type="GO" id="GO:0045202">
    <property type="term" value="C:synapse"/>
    <property type="evidence" value="ECO:0007669"/>
    <property type="project" value="TreeGrafter"/>
</dbReference>
<evidence type="ECO:0000256" key="2">
    <source>
        <dbReference type="ARBA" id="ARBA00010260"/>
    </source>
</evidence>
<evidence type="ECO:0000256" key="12">
    <source>
        <dbReference type="RuleBase" id="RU003519"/>
    </source>
</evidence>
<dbReference type="InterPro" id="IPR001863">
    <property type="entry name" value="Glypican"/>
</dbReference>
<evidence type="ECO:0000256" key="1">
    <source>
        <dbReference type="ARBA" id="ARBA00004609"/>
    </source>
</evidence>
<dbReference type="PANTHER" id="PTHR10822:SF30">
    <property type="entry name" value="DALLY-LIKE, ISOFORM A"/>
    <property type="match status" value="1"/>
</dbReference>
<name>A0A443R453_9ACAR</name>
<evidence type="ECO:0000256" key="4">
    <source>
        <dbReference type="ARBA" id="ARBA00022622"/>
    </source>
</evidence>
<accession>A0A443R453</accession>
<dbReference type="Pfam" id="PF01153">
    <property type="entry name" value="Glypican"/>
    <property type="match status" value="1"/>
</dbReference>
<feature type="non-terminal residue" evidence="13">
    <location>
        <position position="289"/>
    </location>
</feature>
<proteinExistence type="inferred from homology"/>
<keyword evidence="14" id="KW-1185">Reference proteome</keyword>
<dbReference type="OrthoDB" id="10010764at2759"/>
<evidence type="ECO:0000256" key="7">
    <source>
        <dbReference type="ARBA" id="ARBA00023136"/>
    </source>
</evidence>
<evidence type="ECO:0000256" key="9">
    <source>
        <dbReference type="ARBA" id="ARBA00023207"/>
    </source>
</evidence>
<organism evidence="13 14">
    <name type="scientific">Dinothrombium tinctorium</name>
    <dbReference type="NCBI Taxonomy" id="1965070"/>
    <lineage>
        <taxon>Eukaryota</taxon>
        <taxon>Metazoa</taxon>
        <taxon>Ecdysozoa</taxon>
        <taxon>Arthropoda</taxon>
        <taxon>Chelicerata</taxon>
        <taxon>Arachnida</taxon>
        <taxon>Acari</taxon>
        <taxon>Acariformes</taxon>
        <taxon>Trombidiformes</taxon>
        <taxon>Prostigmata</taxon>
        <taxon>Anystina</taxon>
        <taxon>Parasitengona</taxon>
        <taxon>Trombidioidea</taxon>
        <taxon>Trombidiidae</taxon>
        <taxon>Dinothrombium</taxon>
    </lineage>
</organism>
<comment type="similarity">
    <text evidence="2 11">Belongs to the glypican family.</text>
</comment>
<dbReference type="STRING" id="1965070.A0A443R453"/>
<evidence type="ECO:0000256" key="10">
    <source>
        <dbReference type="ARBA" id="ARBA00023288"/>
    </source>
</evidence>
<keyword evidence="7 12" id="KW-0472">Membrane</keyword>
<protein>
    <submittedName>
        <fullName evidence="13">Glypican-6-like protein</fullName>
    </submittedName>
</protein>
<keyword evidence="8" id="KW-0325">Glycoprotein</keyword>
<keyword evidence="5" id="KW-0732">Signal</keyword>
<evidence type="ECO:0000256" key="5">
    <source>
        <dbReference type="ARBA" id="ARBA00022729"/>
    </source>
</evidence>
<evidence type="ECO:0000256" key="8">
    <source>
        <dbReference type="ARBA" id="ARBA00023180"/>
    </source>
</evidence>
<evidence type="ECO:0000313" key="14">
    <source>
        <dbReference type="Proteomes" id="UP000285301"/>
    </source>
</evidence>
<keyword evidence="6 12" id="KW-0654">Proteoglycan</keyword>